<dbReference type="Proteomes" id="UP001164064">
    <property type="component" value="Chromosome"/>
</dbReference>
<evidence type="ECO:0000313" key="2">
    <source>
        <dbReference type="Proteomes" id="UP001164064"/>
    </source>
</evidence>
<protein>
    <submittedName>
        <fullName evidence="1">Transcriptional regulator</fullName>
    </submittedName>
</protein>
<organism evidence="1 2">
    <name type="scientific">Acinetobacter ursingii</name>
    <dbReference type="NCBI Taxonomy" id="108980"/>
    <lineage>
        <taxon>Bacteria</taxon>
        <taxon>Pseudomonadati</taxon>
        <taxon>Pseudomonadota</taxon>
        <taxon>Gammaproteobacteria</taxon>
        <taxon>Moraxellales</taxon>
        <taxon>Moraxellaceae</taxon>
        <taxon>Acinetobacter</taxon>
    </lineage>
</organism>
<evidence type="ECO:0000313" key="1">
    <source>
        <dbReference type="EMBL" id="UYF73140.1"/>
    </source>
</evidence>
<gene>
    <name evidence="1" type="ORF">LSO60_07810</name>
</gene>
<dbReference type="RefSeq" id="WP_049174612.1">
    <property type="nucleotide sequence ID" value="NZ_BKFK01000011.1"/>
</dbReference>
<dbReference type="Gene3D" id="1.25.40.10">
    <property type="entry name" value="Tetratricopeptide repeat domain"/>
    <property type="match status" value="1"/>
</dbReference>
<reference evidence="1" key="1">
    <citation type="journal article" date="2022" name="J Glob Antimicrob Resist">
        <title>Comparative analysis of IMP-4- and OXA-58-containing plasmids of three carbapenemase-producing Acinetobacter ursingii strains in the Netherlands.</title>
        <authorList>
            <person name="Hendrickx A.P.A."/>
            <person name="Schade R.P."/>
            <person name="Landman F."/>
            <person name="Bosch T."/>
            <person name="Schouls L.M."/>
            <person name="van Dijk K."/>
        </authorList>
    </citation>
    <scope>NUCLEOTIDE SEQUENCE</scope>
    <source>
        <strain evidence="1">RIVM_C010559</strain>
    </source>
</reference>
<dbReference type="EMBL" id="CP089051">
    <property type="protein sequence ID" value="UYF73140.1"/>
    <property type="molecule type" value="Genomic_DNA"/>
</dbReference>
<dbReference type="InterPro" id="IPR029016">
    <property type="entry name" value="GAF-like_dom_sf"/>
</dbReference>
<dbReference type="AlphaFoldDB" id="A0AA46S5W9"/>
<dbReference type="InterPro" id="IPR011990">
    <property type="entry name" value="TPR-like_helical_dom_sf"/>
</dbReference>
<accession>A0AA46S5W9</accession>
<dbReference type="Gene3D" id="3.30.450.40">
    <property type="match status" value="1"/>
</dbReference>
<name>A0AA46S5W9_9GAMM</name>
<sequence length="394" mass="43839">MVTKQKLREQRHTVETLRQQSILKTEQTSQVNESIASSWQRSVSAAIPKERSAAPLLSLAQKQPSALDIALQYCGNDLKHVAEQSSMVIAVGDVGSTIIWTAASQQMRSAAERVHFVEGGQWGEEMVGTNALALSIKTRQSSCVFSNEHYMQSVQDWVCYAAPIIDPHSRQLLGVIDLSTTWTNHNSLGILAAERCASIIQTALQEQQRQQLYIRAFSIPQVLFNGKNLVLTPRQIEILSILALCPQGLNLETLHQALYGERKVSMGTLKAEMSQLRDVLGGMLGSRPYRLLAHVEADFLQAENALDSGYVSSALQLYTGVFLAKTESPFLCAWRDCLESRLSDAIFKAKETDMLLKHVARFPEAIDAVERLIELLPTDHPAHQSLIKYQQAEQ</sequence>
<proteinExistence type="predicted"/>